<keyword evidence="4" id="KW-0227">DNA damage</keyword>
<evidence type="ECO:0000256" key="6">
    <source>
        <dbReference type="ARBA" id="ARBA00022806"/>
    </source>
</evidence>
<evidence type="ECO:0000256" key="4">
    <source>
        <dbReference type="ARBA" id="ARBA00022763"/>
    </source>
</evidence>
<keyword evidence="8" id="KW-0238">DNA-binding</keyword>
<keyword evidence="10" id="KW-0234">DNA repair</keyword>
<comment type="similarity">
    <text evidence="2">Belongs to the ku70 family.</text>
</comment>
<sequence length="593" mass="67889">MSLNFNYGDDLDGTFSEEKENELSTKEYIVFLIDGTPQMYENDSPFLRSLETYRNIVRTKCSRNRRDKLGVMVFGTKDKNCDVEHLTVLQEFDVVTVDTLKTVQTILKDEANKYKEMASVAKYSLYNVLTHAYQTLLTSGSSLKTSNTIVLCTCNDNPCAEDSSERRRIQHLIATFKDTKTRLQVIGLSKSWNDEYYKDLQIIAGTFSDDFDYRRLKLNDFEQIVLNPAKSICKLPWKITPDIAVEVSVYNLVSTPTYPTKVKLEKGENEILDAVPLLQEKRSESDFLNSGPTDFVENANDGDDKQIITSHNIMYCKTYSDVTVYFKPEEVKQIKNLGLEPGIQILAFRKVVVDPLYHVESPYFISYTSLSSYESKTFFRAFVSKCYDRKVMAICKVVTKIAVKICAMIPSRTDGGFYMYKLPFIDTVRELDKQLPHFVFNPDNPCKMNKKAINLFEELMELTKVKFDIKNFTNPKLEKCIAHIEALALDEKLGSLPPDSTLPPPLKDETKMYVEELTRLLDLSSEEEAQKRPGSQATAARKRPRFDVEEMASKRALASLTVADLREYLVSANQPTVGIKSVLIQRIYDYLRL</sequence>
<reference evidence="15" key="1">
    <citation type="submission" date="2021-01" db="UniProtKB">
        <authorList>
            <consortium name="EnsemblMetazoa"/>
        </authorList>
    </citation>
    <scope>IDENTIFICATION</scope>
</reference>
<feature type="region of interest" description="Disordered" evidence="12">
    <location>
        <begin position="524"/>
        <end position="545"/>
    </location>
</feature>
<evidence type="ECO:0008006" key="17">
    <source>
        <dbReference type="Google" id="ProtNLM"/>
    </source>
</evidence>
<keyword evidence="5" id="KW-0378">Hydrolase</keyword>
<evidence type="ECO:0000256" key="7">
    <source>
        <dbReference type="ARBA" id="ARBA00022840"/>
    </source>
</evidence>
<dbReference type="PANTHER" id="PTHR12604:SF2">
    <property type="entry name" value="X-RAY REPAIR CROSS-COMPLEMENTING PROTEIN 6"/>
    <property type="match status" value="1"/>
</dbReference>
<dbReference type="InterPro" id="IPR006165">
    <property type="entry name" value="Ku70"/>
</dbReference>
<evidence type="ECO:0000256" key="11">
    <source>
        <dbReference type="ARBA" id="ARBA00023242"/>
    </source>
</evidence>
<dbReference type="SUPFAM" id="SSF100939">
    <property type="entry name" value="SPOC domain-like"/>
    <property type="match status" value="1"/>
</dbReference>
<proteinExistence type="inferred from homology"/>
<name>A0A7M7G799_NASVI</name>
<dbReference type="InParanoid" id="A0A7M7G799"/>
<dbReference type="EnsemblMetazoa" id="XM_001606091">
    <property type="protein sequence ID" value="XP_001606141"/>
    <property type="gene ID" value="LOC100122533"/>
</dbReference>
<dbReference type="InterPro" id="IPR006164">
    <property type="entry name" value="DNA_bd_Ku70/Ku80"/>
</dbReference>
<evidence type="ECO:0000259" key="13">
    <source>
        <dbReference type="PROSITE" id="PS50234"/>
    </source>
</evidence>
<keyword evidence="11" id="KW-0539">Nucleus</keyword>
<dbReference type="InterPro" id="IPR036465">
    <property type="entry name" value="vWFA_dom_sf"/>
</dbReference>
<organism evidence="15 16">
    <name type="scientific">Nasonia vitripennis</name>
    <name type="common">Parasitic wasp</name>
    <dbReference type="NCBI Taxonomy" id="7425"/>
    <lineage>
        <taxon>Eukaryota</taxon>
        <taxon>Metazoa</taxon>
        <taxon>Ecdysozoa</taxon>
        <taxon>Arthropoda</taxon>
        <taxon>Hexapoda</taxon>
        <taxon>Insecta</taxon>
        <taxon>Pterygota</taxon>
        <taxon>Neoptera</taxon>
        <taxon>Endopterygota</taxon>
        <taxon>Hymenoptera</taxon>
        <taxon>Apocrita</taxon>
        <taxon>Proctotrupomorpha</taxon>
        <taxon>Chalcidoidea</taxon>
        <taxon>Pteromalidae</taxon>
        <taxon>Pteromalinae</taxon>
        <taxon>Nasonia</taxon>
    </lineage>
</organism>
<accession>A0A7M7G799</accession>
<dbReference type="Pfam" id="PF03731">
    <property type="entry name" value="Ku_N"/>
    <property type="match status" value="1"/>
</dbReference>
<dbReference type="GO" id="GO:0005524">
    <property type="term" value="F:ATP binding"/>
    <property type="evidence" value="ECO:0007669"/>
    <property type="project" value="UniProtKB-KW"/>
</dbReference>
<dbReference type="Gene3D" id="1.10.1600.10">
    <property type="match status" value="1"/>
</dbReference>
<dbReference type="GO" id="GO:0003690">
    <property type="term" value="F:double-stranded DNA binding"/>
    <property type="evidence" value="ECO:0007669"/>
    <property type="project" value="TreeGrafter"/>
</dbReference>
<evidence type="ECO:0000256" key="10">
    <source>
        <dbReference type="ARBA" id="ARBA00023204"/>
    </source>
</evidence>
<dbReference type="GO" id="GO:0016787">
    <property type="term" value="F:hydrolase activity"/>
    <property type="evidence" value="ECO:0007669"/>
    <property type="project" value="UniProtKB-KW"/>
</dbReference>
<dbReference type="InterPro" id="IPR016194">
    <property type="entry name" value="SPOC-like_C_dom_sf"/>
</dbReference>
<dbReference type="Pfam" id="PF02735">
    <property type="entry name" value="Ku"/>
    <property type="match status" value="1"/>
</dbReference>
<evidence type="ECO:0000256" key="1">
    <source>
        <dbReference type="ARBA" id="ARBA00004123"/>
    </source>
</evidence>
<dbReference type="InterPro" id="IPR002035">
    <property type="entry name" value="VWF_A"/>
</dbReference>
<evidence type="ECO:0000313" key="15">
    <source>
        <dbReference type="EnsemblMetazoa" id="XP_001606141"/>
    </source>
</evidence>
<dbReference type="GO" id="GO:0006310">
    <property type="term" value="P:DNA recombination"/>
    <property type="evidence" value="ECO:0007669"/>
    <property type="project" value="UniProtKB-KW"/>
</dbReference>
<dbReference type="PROSITE" id="PS50800">
    <property type="entry name" value="SAP"/>
    <property type="match status" value="1"/>
</dbReference>
<comment type="subcellular location">
    <subcellularLocation>
        <location evidence="1">Nucleus</location>
    </subcellularLocation>
</comment>
<dbReference type="Gene3D" id="2.40.290.10">
    <property type="match status" value="1"/>
</dbReference>
<protein>
    <recommendedName>
        <fullName evidence="17">ATP-dependent DNA helicase 2 subunit 1</fullName>
    </recommendedName>
</protein>
<dbReference type="SMR" id="A0A7M7G799"/>
<dbReference type="PANTHER" id="PTHR12604">
    <property type="entry name" value="KU AUTOANTIGEN DNA HELICASE"/>
    <property type="match status" value="1"/>
</dbReference>
<evidence type="ECO:0000256" key="9">
    <source>
        <dbReference type="ARBA" id="ARBA00023172"/>
    </source>
</evidence>
<feature type="domain" description="VWFA" evidence="13">
    <location>
        <begin position="28"/>
        <end position="235"/>
    </location>
</feature>
<evidence type="ECO:0000256" key="3">
    <source>
        <dbReference type="ARBA" id="ARBA00022741"/>
    </source>
</evidence>
<dbReference type="GO" id="GO:0043564">
    <property type="term" value="C:Ku70:Ku80 complex"/>
    <property type="evidence" value="ECO:0007669"/>
    <property type="project" value="InterPro"/>
</dbReference>
<keyword evidence="3" id="KW-0547">Nucleotide-binding</keyword>
<dbReference type="FunCoup" id="A0A7M7G799">
    <property type="interactions" value="1743"/>
</dbReference>
<dbReference type="AlphaFoldDB" id="A0A7M7G799"/>
<dbReference type="Pfam" id="PF03730">
    <property type="entry name" value="Ku_C"/>
    <property type="match status" value="1"/>
</dbReference>
<evidence type="ECO:0000256" key="2">
    <source>
        <dbReference type="ARBA" id="ARBA00005240"/>
    </source>
</evidence>
<dbReference type="GO" id="GO:0042162">
    <property type="term" value="F:telomeric DNA binding"/>
    <property type="evidence" value="ECO:0007669"/>
    <property type="project" value="InterPro"/>
</dbReference>
<evidence type="ECO:0000259" key="14">
    <source>
        <dbReference type="PROSITE" id="PS50800"/>
    </source>
</evidence>
<dbReference type="InterPro" id="IPR003034">
    <property type="entry name" value="SAP_dom"/>
</dbReference>
<keyword evidence="6" id="KW-0347">Helicase</keyword>
<evidence type="ECO:0000256" key="12">
    <source>
        <dbReference type="SAM" id="MobiDB-lite"/>
    </source>
</evidence>
<dbReference type="GO" id="GO:0006303">
    <property type="term" value="P:double-strand break repair via nonhomologous end joining"/>
    <property type="evidence" value="ECO:0007669"/>
    <property type="project" value="InterPro"/>
</dbReference>
<evidence type="ECO:0000256" key="8">
    <source>
        <dbReference type="ARBA" id="ARBA00023125"/>
    </source>
</evidence>
<dbReference type="PROSITE" id="PS50234">
    <property type="entry name" value="VWFA"/>
    <property type="match status" value="1"/>
</dbReference>
<dbReference type="SMART" id="SM00513">
    <property type="entry name" value="SAP"/>
    <property type="match status" value="1"/>
</dbReference>
<dbReference type="Proteomes" id="UP000002358">
    <property type="component" value="Chromosome 2"/>
</dbReference>
<keyword evidence="7" id="KW-0067">ATP-binding</keyword>
<dbReference type="OrthoDB" id="3249161at2759"/>
<dbReference type="InterPro" id="IPR005161">
    <property type="entry name" value="Ku_N"/>
</dbReference>
<dbReference type="InterPro" id="IPR027388">
    <property type="entry name" value="Ku70_bridge/pillars_dom_sf"/>
</dbReference>
<dbReference type="GO" id="GO:0003678">
    <property type="term" value="F:DNA helicase activity"/>
    <property type="evidence" value="ECO:0007669"/>
    <property type="project" value="InterPro"/>
</dbReference>
<dbReference type="GO" id="GO:0003684">
    <property type="term" value="F:damaged DNA binding"/>
    <property type="evidence" value="ECO:0007669"/>
    <property type="project" value="InterPro"/>
</dbReference>
<dbReference type="PIRSF" id="PIRSF003033">
    <property type="entry name" value="Ku70"/>
    <property type="match status" value="1"/>
</dbReference>
<dbReference type="KEGG" id="nvi:100122533"/>
<dbReference type="InterPro" id="IPR036361">
    <property type="entry name" value="SAP_dom_sf"/>
</dbReference>
<dbReference type="GO" id="GO:0000723">
    <property type="term" value="P:telomere maintenance"/>
    <property type="evidence" value="ECO:0007669"/>
    <property type="project" value="InterPro"/>
</dbReference>
<keyword evidence="16" id="KW-1185">Reference proteome</keyword>
<evidence type="ECO:0000313" key="16">
    <source>
        <dbReference type="Proteomes" id="UP000002358"/>
    </source>
</evidence>
<feature type="domain" description="SAP" evidence="14">
    <location>
        <begin position="557"/>
        <end position="591"/>
    </location>
</feature>
<dbReference type="InterPro" id="IPR005160">
    <property type="entry name" value="Ku_C"/>
</dbReference>
<dbReference type="Gene3D" id="1.10.720.30">
    <property type="entry name" value="SAP domain"/>
    <property type="match status" value="1"/>
</dbReference>
<evidence type="ECO:0000256" key="5">
    <source>
        <dbReference type="ARBA" id="ARBA00022801"/>
    </source>
</evidence>
<dbReference type="Gene3D" id="4.10.970.10">
    <property type="entry name" value="Ku70, bridge and pillars"/>
    <property type="match status" value="1"/>
</dbReference>
<dbReference type="SMART" id="SM00559">
    <property type="entry name" value="Ku78"/>
    <property type="match status" value="1"/>
</dbReference>
<dbReference type="Pfam" id="PF02037">
    <property type="entry name" value="SAP"/>
    <property type="match status" value="1"/>
</dbReference>
<dbReference type="OMA" id="HTRIMLF"/>
<dbReference type="SUPFAM" id="SSF53300">
    <property type="entry name" value="vWA-like"/>
    <property type="match status" value="1"/>
</dbReference>
<gene>
    <name evidence="15" type="primary">100122533</name>
</gene>
<keyword evidence="9" id="KW-0233">DNA recombination</keyword>
<dbReference type="Gene3D" id="3.40.50.410">
    <property type="entry name" value="von Willebrand factor, type A domain"/>
    <property type="match status" value="1"/>
</dbReference>